<dbReference type="Proteomes" id="UP000480222">
    <property type="component" value="Unassembled WGS sequence"/>
</dbReference>
<dbReference type="AlphaFoldDB" id="A0A811G197"/>
<dbReference type="Gene3D" id="2.60.120.590">
    <property type="entry name" value="Alpha-ketoglutarate-dependent dioxygenase AlkB-like"/>
    <property type="match status" value="1"/>
</dbReference>
<gene>
    <name evidence="6" type="ORF">CIP107547_00458</name>
</gene>
<keyword evidence="1 5" id="KW-0479">Metal-binding</keyword>
<dbReference type="PANTHER" id="PTHR16557:SF2">
    <property type="entry name" value="NUCLEIC ACID DIOXYGENASE ALKBH1"/>
    <property type="match status" value="1"/>
</dbReference>
<dbReference type="SUPFAM" id="SSF51197">
    <property type="entry name" value="Clavaminate synthase-like"/>
    <property type="match status" value="1"/>
</dbReference>
<keyword evidence="4 5" id="KW-0408">Iron</keyword>
<name>A0A811G197_CORDP</name>
<protein>
    <submittedName>
        <fullName evidence="6">Alpha-ketoglutarate-dependent dioxygenase AlkB</fullName>
    </submittedName>
</protein>
<keyword evidence="2 6" id="KW-0223">Dioxygenase</keyword>
<evidence type="ECO:0000313" key="6">
    <source>
        <dbReference type="EMBL" id="CAB0585276.1"/>
    </source>
</evidence>
<dbReference type="InterPro" id="IPR005123">
    <property type="entry name" value="Oxoglu/Fe-dep_dioxygenase_dom"/>
</dbReference>
<evidence type="ECO:0000256" key="1">
    <source>
        <dbReference type="ARBA" id="ARBA00022723"/>
    </source>
</evidence>
<dbReference type="InterPro" id="IPR037151">
    <property type="entry name" value="AlkB-like_sf"/>
</dbReference>
<dbReference type="EMBL" id="CADDAV010000007">
    <property type="protein sequence ID" value="CAB0585276.1"/>
    <property type="molecule type" value="Genomic_DNA"/>
</dbReference>
<evidence type="ECO:0000256" key="3">
    <source>
        <dbReference type="ARBA" id="ARBA00023002"/>
    </source>
</evidence>
<evidence type="ECO:0000256" key="5">
    <source>
        <dbReference type="PIRSR" id="PIRSR604574-2"/>
    </source>
</evidence>
<evidence type="ECO:0000256" key="4">
    <source>
        <dbReference type="ARBA" id="ARBA00023004"/>
    </source>
</evidence>
<keyword evidence="3" id="KW-0560">Oxidoreductase</keyword>
<dbReference type="GO" id="GO:0005737">
    <property type="term" value="C:cytoplasm"/>
    <property type="evidence" value="ECO:0007669"/>
    <property type="project" value="TreeGrafter"/>
</dbReference>
<organism evidence="6 7">
    <name type="scientific">Corynebacterium diphtheriae</name>
    <dbReference type="NCBI Taxonomy" id="1717"/>
    <lineage>
        <taxon>Bacteria</taxon>
        <taxon>Bacillati</taxon>
        <taxon>Actinomycetota</taxon>
        <taxon>Actinomycetes</taxon>
        <taxon>Mycobacteriales</taxon>
        <taxon>Corynebacteriaceae</taxon>
        <taxon>Corynebacterium</taxon>
    </lineage>
</organism>
<evidence type="ECO:0000256" key="2">
    <source>
        <dbReference type="ARBA" id="ARBA00022964"/>
    </source>
</evidence>
<dbReference type="InterPro" id="IPR004574">
    <property type="entry name" value="Alkb"/>
</dbReference>
<proteinExistence type="predicted"/>
<dbReference type="InterPro" id="IPR027450">
    <property type="entry name" value="AlkB-like"/>
</dbReference>
<evidence type="ECO:0000313" key="7">
    <source>
        <dbReference type="Proteomes" id="UP000480222"/>
    </source>
</evidence>
<dbReference type="GO" id="GO:0035515">
    <property type="term" value="F:oxidative RNA demethylase activity"/>
    <property type="evidence" value="ECO:0007669"/>
    <property type="project" value="TreeGrafter"/>
</dbReference>
<dbReference type="GO" id="GO:0008198">
    <property type="term" value="F:ferrous iron binding"/>
    <property type="evidence" value="ECO:0007669"/>
    <property type="project" value="TreeGrafter"/>
</dbReference>
<reference evidence="6 7" key="1">
    <citation type="submission" date="2020-02" db="EMBL/GenBank/DDBJ databases">
        <authorList>
            <person name="Brisse S."/>
        </authorList>
    </citation>
    <scope>NUCLEOTIDE SEQUENCE [LARGE SCALE GENOMIC DNA]</scope>
    <source>
        <strain evidence="6">CIP107547</strain>
    </source>
</reference>
<dbReference type="Pfam" id="PF13532">
    <property type="entry name" value="2OG-FeII_Oxy_2"/>
    <property type="match status" value="1"/>
</dbReference>
<dbReference type="PROSITE" id="PS51471">
    <property type="entry name" value="FE2OG_OXY"/>
    <property type="match status" value="1"/>
</dbReference>
<dbReference type="RefSeq" id="WP_014316316.1">
    <property type="nucleotide sequence ID" value="NZ_CAJDYT010000007.1"/>
</dbReference>
<accession>A0A811G197</accession>
<sequence>MLFDSLPRPSERIAPGVAHLPGWLGVDKQAELVREIREIARTYADTPMAMLRPTLKSGGQMSVYQLHLGRYWHYPSYRYVDKIAGTTVPPVPDSLAALAPAALRAAAEVAEELAPWVETFVPEMVLVNYYPPGSGMGMHVDEFEESRAPVISVSIGDEALFRMGHTESRTQPWDDVTLCSGDLVVFGGPKRFAYHGVVRVNDATLPDGCGLEQGRINITIRQVSAAPNVQGR</sequence>
<dbReference type="GO" id="GO:0035516">
    <property type="term" value="F:broad specificity oxidative DNA demethylase activity"/>
    <property type="evidence" value="ECO:0007669"/>
    <property type="project" value="TreeGrafter"/>
</dbReference>
<comment type="caution">
    <text evidence="6">The sequence shown here is derived from an EMBL/GenBank/DDBJ whole genome shotgun (WGS) entry which is preliminary data.</text>
</comment>
<dbReference type="PANTHER" id="PTHR16557">
    <property type="entry name" value="ALKYLATED DNA REPAIR PROTEIN ALKB-RELATED"/>
    <property type="match status" value="1"/>
</dbReference>
<feature type="binding site" evidence="5">
    <location>
        <position position="139"/>
    </location>
    <ligand>
        <name>Fe cation</name>
        <dbReference type="ChEBI" id="CHEBI:24875"/>
        <note>catalytic</note>
    </ligand>
</feature>
<dbReference type="GO" id="GO:0035513">
    <property type="term" value="P:oxidative RNA demethylation"/>
    <property type="evidence" value="ECO:0007669"/>
    <property type="project" value="TreeGrafter"/>
</dbReference>
<comment type="cofactor">
    <cofactor evidence="5">
        <name>Fe(2+)</name>
        <dbReference type="ChEBI" id="CHEBI:29033"/>
    </cofactor>
    <text evidence="5">Binds 1 Fe(2+) ion per subunit.</text>
</comment>
<feature type="binding site" evidence="5">
    <location>
        <position position="141"/>
    </location>
    <ligand>
        <name>Fe cation</name>
        <dbReference type="ChEBI" id="CHEBI:24875"/>
        <note>catalytic</note>
    </ligand>
</feature>
<feature type="binding site" evidence="5">
    <location>
        <position position="195"/>
    </location>
    <ligand>
        <name>Fe cation</name>
        <dbReference type="ChEBI" id="CHEBI:24875"/>
        <note>catalytic</note>
    </ligand>
</feature>